<dbReference type="GO" id="GO:0004814">
    <property type="term" value="F:arginine-tRNA ligase activity"/>
    <property type="evidence" value="ECO:0007669"/>
    <property type="project" value="InterPro"/>
</dbReference>
<name>X1I201_9ZZZZ</name>
<reference evidence="5" key="1">
    <citation type="journal article" date="2014" name="Front. Microbiol.">
        <title>High frequency of phylogenetically diverse reductive dehalogenase-homologous genes in deep subseafloor sedimentary metagenomes.</title>
        <authorList>
            <person name="Kawai M."/>
            <person name="Futagami T."/>
            <person name="Toyoda A."/>
            <person name="Takaki Y."/>
            <person name="Nishi S."/>
            <person name="Hori S."/>
            <person name="Arai W."/>
            <person name="Tsubouchi T."/>
            <person name="Morono Y."/>
            <person name="Uchiyama I."/>
            <person name="Ito T."/>
            <person name="Fujiyama A."/>
            <person name="Inagaki F."/>
            <person name="Takami H."/>
        </authorList>
    </citation>
    <scope>NUCLEOTIDE SEQUENCE</scope>
    <source>
        <strain evidence="5">Expedition CK06-06</strain>
    </source>
</reference>
<dbReference type="SUPFAM" id="SSF52374">
    <property type="entry name" value="Nucleotidylyl transferase"/>
    <property type="match status" value="1"/>
</dbReference>
<sequence length="65" mass="7249">MDIVKPGFINFNLKDEFIKEVLKEIVSGKEKFGFNRSGRGVSVQLEYVSSNPTGNLHIGHGRWGA</sequence>
<dbReference type="GO" id="GO:0006420">
    <property type="term" value="P:arginyl-tRNA aminoacylation"/>
    <property type="evidence" value="ECO:0007669"/>
    <property type="project" value="InterPro"/>
</dbReference>
<evidence type="ECO:0000313" key="5">
    <source>
        <dbReference type="EMBL" id="GAH63340.1"/>
    </source>
</evidence>
<dbReference type="Gene3D" id="3.40.50.620">
    <property type="entry name" value="HUPs"/>
    <property type="match status" value="1"/>
</dbReference>
<evidence type="ECO:0000256" key="3">
    <source>
        <dbReference type="ARBA" id="ARBA00022840"/>
    </source>
</evidence>
<keyword evidence="4" id="KW-0030">Aminoacyl-tRNA synthetase</keyword>
<dbReference type="InterPro" id="IPR014729">
    <property type="entry name" value="Rossmann-like_a/b/a_fold"/>
</dbReference>
<dbReference type="PROSITE" id="PS00178">
    <property type="entry name" value="AA_TRNA_LIGASE_I"/>
    <property type="match status" value="1"/>
</dbReference>
<dbReference type="InterPro" id="IPR036695">
    <property type="entry name" value="Arg-tRNA-synth_N_sf"/>
</dbReference>
<keyword evidence="1" id="KW-0436">Ligase</keyword>
<evidence type="ECO:0000256" key="1">
    <source>
        <dbReference type="ARBA" id="ARBA00022598"/>
    </source>
</evidence>
<evidence type="ECO:0000256" key="4">
    <source>
        <dbReference type="ARBA" id="ARBA00023146"/>
    </source>
</evidence>
<dbReference type="Gene3D" id="3.30.1360.70">
    <property type="entry name" value="Arginyl tRNA synthetase N-terminal domain"/>
    <property type="match status" value="1"/>
</dbReference>
<feature type="non-terminal residue" evidence="5">
    <location>
        <position position="65"/>
    </location>
</feature>
<dbReference type="EMBL" id="BARU01029100">
    <property type="protein sequence ID" value="GAH63340.1"/>
    <property type="molecule type" value="Genomic_DNA"/>
</dbReference>
<organism evidence="5">
    <name type="scientific">marine sediment metagenome</name>
    <dbReference type="NCBI Taxonomy" id="412755"/>
    <lineage>
        <taxon>unclassified sequences</taxon>
        <taxon>metagenomes</taxon>
        <taxon>ecological metagenomes</taxon>
    </lineage>
</organism>
<dbReference type="GO" id="GO:0005737">
    <property type="term" value="C:cytoplasm"/>
    <property type="evidence" value="ECO:0007669"/>
    <property type="project" value="InterPro"/>
</dbReference>
<dbReference type="GO" id="GO:0005524">
    <property type="term" value="F:ATP binding"/>
    <property type="evidence" value="ECO:0007669"/>
    <property type="project" value="UniProtKB-KW"/>
</dbReference>
<dbReference type="InterPro" id="IPR001412">
    <property type="entry name" value="aa-tRNA-synth_I_CS"/>
</dbReference>
<accession>X1I201</accession>
<proteinExistence type="predicted"/>
<keyword evidence="3" id="KW-0067">ATP-binding</keyword>
<protein>
    <recommendedName>
        <fullName evidence="6">Arginyl-tRNA synthetase catalytic core domain-containing protein</fullName>
    </recommendedName>
</protein>
<evidence type="ECO:0000256" key="2">
    <source>
        <dbReference type="ARBA" id="ARBA00022741"/>
    </source>
</evidence>
<gene>
    <name evidence="5" type="ORF">S03H2_46363</name>
</gene>
<evidence type="ECO:0008006" key="6">
    <source>
        <dbReference type="Google" id="ProtNLM"/>
    </source>
</evidence>
<keyword evidence="2" id="KW-0547">Nucleotide-binding</keyword>
<comment type="caution">
    <text evidence="5">The sequence shown here is derived from an EMBL/GenBank/DDBJ whole genome shotgun (WGS) entry which is preliminary data.</text>
</comment>
<dbReference type="AlphaFoldDB" id="X1I201"/>